<organism evidence="1 2">
    <name type="scientific">Zarea fungicola</name>
    <dbReference type="NCBI Taxonomy" id="93591"/>
    <lineage>
        <taxon>Eukaryota</taxon>
        <taxon>Fungi</taxon>
        <taxon>Dikarya</taxon>
        <taxon>Ascomycota</taxon>
        <taxon>Pezizomycotina</taxon>
        <taxon>Sordariomycetes</taxon>
        <taxon>Hypocreomycetidae</taxon>
        <taxon>Hypocreales</taxon>
        <taxon>Cordycipitaceae</taxon>
        <taxon>Zarea</taxon>
    </lineage>
</organism>
<accession>A0ACC1MBE5</accession>
<protein>
    <submittedName>
        <fullName evidence="1">Uncharacterized protein</fullName>
    </submittedName>
</protein>
<keyword evidence="2" id="KW-1185">Reference proteome</keyword>
<proteinExistence type="predicted"/>
<comment type="caution">
    <text evidence="1">The sequence shown here is derived from an EMBL/GenBank/DDBJ whole genome shotgun (WGS) entry which is preliminary data.</text>
</comment>
<gene>
    <name evidence="1" type="ORF">NQ176_g11219</name>
</gene>
<dbReference type="EMBL" id="JANJQO010003611">
    <property type="protein sequence ID" value="KAJ2957838.1"/>
    <property type="molecule type" value="Genomic_DNA"/>
</dbReference>
<dbReference type="Proteomes" id="UP001143910">
    <property type="component" value="Unassembled WGS sequence"/>
</dbReference>
<evidence type="ECO:0000313" key="2">
    <source>
        <dbReference type="Proteomes" id="UP001143910"/>
    </source>
</evidence>
<reference evidence="1" key="1">
    <citation type="submission" date="2022-08" db="EMBL/GenBank/DDBJ databases">
        <title>Genome Sequence of Lecanicillium fungicola.</title>
        <authorList>
            <person name="Buettner E."/>
        </authorList>
    </citation>
    <scope>NUCLEOTIDE SEQUENCE</scope>
    <source>
        <strain evidence="1">Babe33</strain>
    </source>
</reference>
<evidence type="ECO:0000313" key="1">
    <source>
        <dbReference type="EMBL" id="KAJ2957838.1"/>
    </source>
</evidence>
<name>A0ACC1MBE5_9HYPO</name>
<sequence>MALNLRGELTYLQEGKAESIRIVQGHDRGITTLIRASDNKGTALHTGSFDGRVCHWDIKTGTAAVVDGQSHTNQVAQLVGASGKAYSVGWDDTLRTVDESAKTFLGDSVILSAQPRGVAAAEGNVYVATTTGVAVYNNGKLIKETSTTYTPGAIAATNGFVAVGADQNSVKVYKTDASGALNEAQSLVNSTGTISSLAFSHDSAHLAAGNSVGKIYVYQVGSWEVVADRWSAHTARVTCITWDDTGAYAASGSLDTNVFIWCLEKKNQGKRIKAANAHKDGVSGVAWIEGGKLASAGNDATVKIWDVQNLP</sequence>